<protein>
    <submittedName>
        <fullName evidence="1">Uncharacterized protein</fullName>
    </submittedName>
</protein>
<dbReference type="EMBL" id="REFO01000005">
    <property type="protein sequence ID" value="RMB00046.1"/>
    <property type="molecule type" value="Genomic_DNA"/>
</dbReference>
<organism evidence="1 2">
    <name type="scientific">Hydrogenothermus marinus</name>
    <dbReference type="NCBI Taxonomy" id="133270"/>
    <lineage>
        <taxon>Bacteria</taxon>
        <taxon>Pseudomonadati</taxon>
        <taxon>Aquificota</taxon>
        <taxon>Aquificia</taxon>
        <taxon>Aquificales</taxon>
        <taxon>Hydrogenothermaceae</taxon>
        <taxon>Hydrogenothermus</taxon>
    </lineage>
</organism>
<name>A0A3M0BZP7_9AQUI</name>
<dbReference type="RefSeq" id="WP_121922241.1">
    <property type="nucleotide sequence ID" value="NZ_REFO01000005.1"/>
</dbReference>
<dbReference type="Proteomes" id="UP000280842">
    <property type="component" value="Unassembled WGS sequence"/>
</dbReference>
<dbReference type="OrthoDB" id="9814572at2"/>
<evidence type="ECO:0000313" key="2">
    <source>
        <dbReference type="Proteomes" id="UP000280842"/>
    </source>
</evidence>
<sequence>MASLNKKRRTYGEHLTPVQIFKEFILPEIKDNLYNYTWVDLFAGEGNLILPILELIPENERVEFFKKHIFLFEIQKELVEKAIQNAVKYGIPKGIAAQNILQRDTIKNYPKFLLNLDLPIYHITNPPYLYIGYIVKHKETQKYLEYFQGINEGYQDMTTYKYSNSEYTRKYLGLSQVKKLIQTFPWLKLTDEERTYLKDLIKNKNVNELISFVEKKKAV</sequence>
<accession>A0A3M0BZP7</accession>
<dbReference type="Gene3D" id="3.40.50.150">
    <property type="entry name" value="Vaccinia Virus protein VP39"/>
    <property type="match status" value="1"/>
</dbReference>
<keyword evidence="2" id="KW-1185">Reference proteome</keyword>
<comment type="caution">
    <text evidence="1">The sequence shown here is derived from an EMBL/GenBank/DDBJ whole genome shotgun (WGS) entry which is preliminary data.</text>
</comment>
<dbReference type="InterPro" id="IPR029063">
    <property type="entry name" value="SAM-dependent_MTases_sf"/>
</dbReference>
<proteinExistence type="predicted"/>
<reference evidence="1 2" key="1">
    <citation type="submission" date="2018-10" db="EMBL/GenBank/DDBJ databases">
        <title>Genomic Encyclopedia of Archaeal and Bacterial Type Strains, Phase II (KMG-II): from individual species to whole genera.</title>
        <authorList>
            <person name="Goeker M."/>
        </authorList>
    </citation>
    <scope>NUCLEOTIDE SEQUENCE [LARGE SCALE GENOMIC DNA]</scope>
    <source>
        <strain evidence="1 2">VM1</strain>
    </source>
</reference>
<dbReference type="AlphaFoldDB" id="A0A3M0BZP7"/>
<evidence type="ECO:0000313" key="1">
    <source>
        <dbReference type="EMBL" id="RMB00046.1"/>
    </source>
</evidence>
<dbReference type="SUPFAM" id="SSF53335">
    <property type="entry name" value="S-adenosyl-L-methionine-dependent methyltransferases"/>
    <property type="match status" value="1"/>
</dbReference>
<gene>
    <name evidence="1" type="ORF">CLV39_0059</name>
</gene>